<evidence type="ECO:0000256" key="6">
    <source>
        <dbReference type="RuleBase" id="RU363032"/>
    </source>
</evidence>
<dbReference type="InterPro" id="IPR035906">
    <property type="entry name" value="MetI-like_sf"/>
</dbReference>
<gene>
    <name evidence="8" type="ORF">EDD34_3021</name>
</gene>
<dbReference type="GO" id="GO:0055085">
    <property type="term" value="P:transmembrane transport"/>
    <property type="evidence" value="ECO:0007669"/>
    <property type="project" value="InterPro"/>
</dbReference>
<dbReference type="SUPFAM" id="SSF161098">
    <property type="entry name" value="MetI-like"/>
    <property type="match status" value="1"/>
</dbReference>
<feature type="transmembrane region" description="Helical" evidence="6">
    <location>
        <begin position="31"/>
        <end position="53"/>
    </location>
</feature>
<dbReference type="EMBL" id="RKQZ01000001">
    <property type="protein sequence ID" value="RPF22365.1"/>
    <property type="molecule type" value="Genomic_DNA"/>
</dbReference>
<keyword evidence="9" id="KW-1185">Reference proteome</keyword>
<dbReference type="InterPro" id="IPR000515">
    <property type="entry name" value="MetI-like"/>
</dbReference>
<sequence length="233" mass="23526">MSVVEEAVLWLNDPLTWTRSGGIIDLGIEHLVMTAIAVALAAAFAIPLGAWLGHTGRGAGAMVALGNATRAMPTLGIILLLAAGGLFGNTATVIAAAIFAVPVLLTNSYEGVRGADPAARDAGRGMGMSGTRVLVQVELPLATGLIAAGLRTTIVQVVATIPLAALAGGGGLGQIIAFGMGTQRYGQVLAGGIVVAALALVLDALLAVAQRLVTPAPLRVNPRQRRRRVPAAP</sequence>
<comment type="similarity">
    <text evidence="6">Belongs to the binding-protein-dependent transport system permease family.</text>
</comment>
<evidence type="ECO:0000313" key="9">
    <source>
        <dbReference type="Proteomes" id="UP000280501"/>
    </source>
</evidence>
<comment type="subcellular location">
    <subcellularLocation>
        <location evidence="6">Cell membrane</location>
        <topology evidence="6">Multi-pass membrane protein</topology>
    </subcellularLocation>
    <subcellularLocation>
        <location evidence="1">Membrane</location>
        <topology evidence="1">Multi-pass membrane protein</topology>
    </subcellularLocation>
</comment>
<reference evidence="8 9" key="1">
    <citation type="submission" date="2018-11" db="EMBL/GenBank/DDBJ databases">
        <title>Sequencing the genomes of 1000 actinobacteria strains.</title>
        <authorList>
            <person name="Klenk H.-P."/>
        </authorList>
    </citation>
    <scope>NUCLEOTIDE SEQUENCE [LARGE SCALE GENOMIC DNA]</scope>
    <source>
        <strain evidence="8 9">DSM 15700</strain>
    </source>
</reference>
<comment type="caution">
    <text evidence="8">The sequence shown here is derived from an EMBL/GenBank/DDBJ whole genome shotgun (WGS) entry which is preliminary data.</text>
</comment>
<dbReference type="InterPro" id="IPR051204">
    <property type="entry name" value="ABC_transp_perm/SBD"/>
</dbReference>
<evidence type="ECO:0000256" key="1">
    <source>
        <dbReference type="ARBA" id="ARBA00004141"/>
    </source>
</evidence>
<dbReference type="Gene3D" id="1.10.3720.10">
    <property type="entry name" value="MetI-like"/>
    <property type="match status" value="1"/>
</dbReference>
<dbReference type="GO" id="GO:0031460">
    <property type="term" value="P:glycine betaine transport"/>
    <property type="evidence" value="ECO:0007669"/>
    <property type="project" value="TreeGrafter"/>
</dbReference>
<name>A0A3N4ZN49_9MICO</name>
<keyword evidence="4 6" id="KW-1133">Transmembrane helix</keyword>
<evidence type="ECO:0000256" key="3">
    <source>
        <dbReference type="ARBA" id="ARBA00022692"/>
    </source>
</evidence>
<keyword evidence="2 6" id="KW-0813">Transport</keyword>
<organism evidence="8 9">
    <name type="scientific">Myceligenerans xiligouense</name>
    <dbReference type="NCBI Taxonomy" id="253184"/>
    <lineage>
        <taxon>Bacteria</taxon>
        <taxon>Bacillati</taxon>
        <taxon>Actinomycetota</taxon>
        <taxon>Actinomycetes</taxon>
        <taxon>Micrococcales</taxon>
        <taxon>Promicromonosporaceae</taxon>
        <taxon>Myceligenerans</taxon>
    </lineage>
</organism>
<feature type="transmembrane region" description="Helical" evidence="6">
    <location>
        <begin position="185"/>
        <end position="209"/>
    </location>
</feature>
<accession>A0A3N4ZN49</accession>
<dbReference type="GO" id="GO:0005886">
    <property type="term" value="C:plasma membrane"/>
    <property type="evidence" value="ECO:0007669"/>
    <property type="project" value="UniProtKB-SubCell"/>
</dbReference>
<evidence type="ECO:0000256" key="5">
    <source>
        <dbReference type="ARBA" id="ARBA00023136"/>
    </source>
</evidence>
<evidence type="ECO:0000313" key="8">
    <source>
        <dbReference type="EMBL" id="RPF22365.1"/>
    </source>
</evidence>
<dbReference type="AlphaFoldDB" id="A0A3N4ZN49"/>
<evidence type="ECO:0000259" key="7">
    <source>
        <dbReference type="PROSITE" id="PS50928"/>
    </source>
</evidence>
<feature type="transmembrane region" description="Helical" evidence="6">
    <location>
        <begin position="157"/>
        <end position="179"/>
    </location>
</feature>
<dbReference type="PROSITE" id="PS50928">
    <property type="entry name" value="ABC_TM1"/>
    <property type="match status" value="1"/>
</dbReference>
<dbReference type="Pfam" id="PF00528">
    <property type="entry name" value="BPD_transp_1"/>
    <property type="match status" value="1"/>
</dbReference>
<proteinExistence type="inferred from homology"/>
<dbReference type="Proteomes" id="UP000280501">
    <property type="component" value="Unassembled WGS sequence"/>
</dbReference>
<evidence type="ECO:0000256" key="2">
    <source>
        <dbReference type="ARBA" id="ARBA00022448"/>
    </source>
</evidence>
<evidence type="ECO:0000256" key="4">
    <source>
        <dbReference type="ARBA" id="ARBA00022989"/>
    </source>
</evidence>
<dbReference type="PANTHER" id="PTHR30177">
    <property type="entry name" value="GLYCINE BETAINE/L-PROLINE TRANSPORT SYSTEM PERMEASE PROTEIN PROW"/>
    <property type="match status" value="1"/>
</dbReference>
<dbReference type="PANTHER" id="PTHR30177:SF33">
    <property type="entry name" value="POSSIBLE OSMOPROTECTANT (GLYCINE BETAINE_CARNITINE_CHOLINE_L-PROLINE) TRANSPORT INTEGRAL MEMBRANE PROTEIN ABC TRANSPORTER PROZ"/>
    <property type="match status" value="1"/>
</dbReference>
<protein>
    <submittedName>
        <fullName evidence="8">Osmoprotectant transport system permease protein</fullName>
    </submittedName>
</protein>
<feature type="domain" description="ABC transmembrane type-1" evidence="7">
    <location>
        <begin position="27"/>
        <end position="206"/>
    </location>
</feature>
<feature type="transmembrane region" description="Helical" evidence="6">
    <location>
        <begin position="74"/>
        <end position="101"/>
    </location>
</feature>
<keyword evidence="3 6" id="KW-0812">Transmembrane</keyword>
<keyword evidence="5 6" id="KW-0472">Membrane</keyword>
<dbReference type="RefSeq" id="WP_246012471.1">
    <property type="nucleotide sequence ID" value="NZ_RKQZ01000001.1"/>
</dbReference>